<dbReference type="Proteomes" id="UP000183995">
    <property type="component" value="Unassembled WGS sequence"/>
</dbReference>
<dbReference type="EMBL" id="FQXV01000029">
    <property type="protein sequence ID" value="SHI24885.1"/>
    <property type="molecule type" value="Genomic_DNA"/>
</dbReference>
<evidence type="ECO:0000313" key="1">
    <source>
        <dbReference type="EMBL" id="SHI24822.1"/>
    </source>
</evidence>
<sequence>MNENHVLSNAISKLTILCIEDGEEKEIAAITNELITTACPSVVVKLSPKID</sequence>
<proteinExistence type="predicted"/>
<evidence type="ECO:0000313" key="2">
    <source>
        <dbReference type="EMBL" id="SHI24885.1"/>
    </source>
</evidence>
<gene>
    <name evidence="1" type="ORF">SAMN02745823_03871</name>
    <name evidence="2" type="ORF">SAMN02745823_03877</name>
</gene>
<name>A0A1M5ZKY7_9FIRM</name>
<protein>
    <submittedName>
        <fullName evidence="1">Uncharacterized protein</fullName>
    </submittedName>
</protein>
<accession>A0A1M5ZKY7</accession>
<dbReference type="AlphaFoldDB" id="A0A1M5ZKY7"/>
<organism evidence="1 3">
    <name type="scientific">Sporobacter termitidis DSM 10068</name>
    <dbReference type="NCBI Taxonomy" id="1123282"/>
    <lineage>
        <taxon>Bacteria</taxon>
        <taxon>Bacillati</taxon>
        <taxon>Bacillota</taxon>
        <taxon>Clostridia</taxon>
        <taxon>Eubacteriales</taxon>
        <taxon>Oscillospiraceae</taxon>
        <taxon>Sporobacter</taxon>
    </lineage>
</organism>
<keyword evidence="3" id="KW-1185">Reference proteome</keyword>
<evidence type="ECO:0000313" key="3">
    <source>
        <dbReference type="Proteomes" id="UP000183995"/>
    </source>
</evidence>
<dbReference type="RefSeq" id="WP_159435489.1">
    <property type="nucleotide sequence ID" value="NZ_FQXV01000028.1"/>
</dbReference>
<dbReference type="EMBL" id="FQXV01000028">
    <property type="protein sequence ID" value="SHI24822.1"/>
    <property type="molecule type" value="Genomic_DNA"/>
</dbReference>
<reference evidence="1 3" key="1">
    <citation type="submission" date="2016-11" db="EMBL/GenBank/DDBJ databases">
        <authorList>
            <person name="Jaros S."/>
            <person name="Januszkiewicz K."/>
            <person name="Wedrychowicz H."/>
        </authorList>
    </citation>
    <scope>NUCLEOTIDE SEQUENCE [LARGE SCALE GENOMIC DNA]</scope>
    <source>
        <strain evidence="1 3">DSM 10068</strain>
    </source>
</reference>